<evidence type="ECO:0008006" key="4">
    <source>
        <dbReference type="Google" id="ProtNLM"/>
    </source>
</evidence>
<evidence type="ECO:0000256" key="1">
    <source>
        <dbReference type="SAM" id="SignalP"/>
    </source>
</evidence>
<evidence type="ECO:0000313" key="2">
    <source>
        <dbReference type="EMBL" id="BAY86418.1"/>
    </source>
</evidence>
<protein>
    <recommendedName>
        <fullName evidence="4">Secreted protein</fullName>
    </recommendedName>
</protein>
<feature type="signal peptide" evidence="1">
    <location>
        <begin position="1"/>
        <end position="27"/>
    </location>
</feature>
<proteinExistence type="predicted"/>
<reference evidence="2 3" key="1">
    <citation type="submission" date="2017-06" db="EMBL/GenBank/DDBJ databases">
        <title>Genome sequencing of cyanobaciteial culture collection at National Institute for Environmental Studies (NIES).</title>
        <authorList>
            <person name="Hirose Y."/>
            <person name="Shimura Y."/>
            <person name="Fujisawa T."/>
            <person name="Nakamura Y."/>
            <person name="Kawachi M."/>
        </authorList>
    </citation>
    <scope>NUCLEOTIDE SEQUENCE [LARGE SCALE GENOMIC DNA]</scope>
    <source>
        <strain evidence="2 3">NIES-267</strain>
    </source>
</reference>
<dbReference type="AlphaFoldDB" id="A0A1Z4LZ66"/>
<dbReference type="Proteomes" id="UP000218418">
    <property type="component" value="Chromosome"/>
</dbReference>
<dbReference type="EMBL" id="AP018227">
    <property type="protein sequence ID" value="BAY86418.1"/>
    <property type="molecule type" value="Genomic_DNA"/>
</dbReference>
<sequence>MTIINKIAIALSITTASVLSIASSASAQTAETQEIGLPNAAAAVLMEADESGNILNLSAAASFGATGAAALALPSYAGAVGSSVPNGIISTDGFEAVGDSPELEDIGQVKYFVSEFPAL</sequence>
<feature type="chain" id="PRO_5012667361" description="Secreted protein" evidence="1">
    <location>
        <begin position="28"/>
        <end position="119"/>
    </location>
</feature>
<accession>A0A1Z4LZ66</accession>
<keyword evidence="3" id="KW-1185">Reference proteome</keyword>
<evidence type="ECO:0000313" key="3">
    <source>
        <dbReference type="Proteomes" id="UP000218418"/>
    </source>
</evidence>
<gene>
    <name evidence="2" type="ORF">NIES267_59250</name>
</gene>
<keyword evidence="1" id="KW-0732">Signal</keyword>
<name>A0A1Z4LZ66_9CYAN</name>
<organism evidence="2 3">
    <name type="scientific">Calothrix parasitica NIES-267</name>
    <dbReference type="NCBI Taxonomy" id="1973488"/>
    <lineage>
        <taxon>Bacteria</taxon>
        <taxon>Bacillati</taxon>
        <taxon>Cyanobacteriota</taxon>
        <taxon>Cyanophyceae</taxon>
        <taxon>Nostocales</taxon>
        <taxon>Calotrichaceae</taxon>
        <taxon>Calothrix</taxon>
    </lineage>
</organism>